<dbReference type="AlphaFoldDB" id="A0AAW7CH74"/>
<protein>
    <submittedName>
        <fullName evidence="2">Zinc ribbon domain-containing protein</fullName>
    </submittedName>
</protein>
<organism evidence="2 3">
    <name type="scientific">Heyndrickxia coagulans</name>
    <name type="common">Weizmannia coagulans</name>
    <dbReference type="NCBI Taxonomy" id="1398"/>
    <lineage>
        <taxon>Bacteria</taxon>
        <taxon>Bacillati</taxon>
        <taxon>Bacillota</taxon>
        <taxon>Bacilli</taxon>
        <taxon>Bacillales</taxon>
        <taxon>Bacillaceae</taxon>
        <taxon>Heyndrickxia</taxon>
    </lineage>
</organism>
<evidence type="ECO:0000313" key="2">
    <source>
        <dbReference type="EMBL" id="MDL5040432.1"/>
    </source>
</evidence>
<evidence type="ECO:0000259" key="1">
    <source>
        <dbReference type="Pfam" id="PF12773"/>
    </source>
</evidence>
<dbReference type="Proteomes" id="UP001223084">
    <property type="component" value="Unassembled WGS sequence"/>
</dbReference>
<name>A0AAW7CH74_HEYCO</name>
<evidence type="ECO:0000313" key="3">
    <source>
        <dbReference type="Proteomes" id="UP001223084"/>
    </source>
</evidence>
<accession>A0AAW7CH74</accession>
<dbReference type="Pfam" id="PF12773">
    <property type="entry name" value="DZR"/>
    <property type="match status" value="1"/>
</dbReference>
<reference evidence="2" key="1">
    <citation type="submission" date="2023-06" db="EMBL/GenBank/DDBJ databases">
        <title>Probiogenomic evaluation and L lactic producing Weizmannia coaggulans BKMTCR2-2 from tree bark.</title>
        <authorList>
            <person name="Mahittikon J."/>
            <person name="Tanasupawat S."/>
        </authorList>
    </citation>
    <scope>NUCLEOTIDE SEQUENCE</scope>
    <source>
        <strain evidence="2">BKMTCR2-2</strain>
    </source>
</reference>
<feature type="domain" description="DZANK-type" evidence="1">
    <location>
        <begin position="105"/>
        <end position="157"/>
    </location>
</feature>
<dbReference type="EMBL" id="JASUZX010000001">
    <property type="protein sequence ID" value="MDL5040432.1"/>
    <property type="molecule type" value="Genomic_DNA"/>
</dbReference>
<proteinExistence type="predicted"/>
<gene>
    <name evidence="2" type="ORF">QN341_04960</name>
</gene>
<comment type="caution">
    <text evidence="2">The sequence shown here is derived from an EMBL/GenBank/DDBJ whole genome shotgun (WGS) entry which is preliminary data.</text>
</comment>
<sequence>MGEIQERVGEGLNKIQDQIYQGKQKLQTVQQLSRLQKQMQETGAKRAAYILQLGEEAYREIRNGSRADPKWLKMAKPIAALDKTLYHIKQVVQELNGGSEQGFSCPNCGAPLTVHDKFCGSCGAKVELQKKEKSATVTCPSCEEQNIAGAHFCTCCGTKLEPAQEGEA</sequence>
<dbReference type="InterPro" id="IPR025874">
    <property type="entry name" value="DZR"/>
</dbReference>
<dbReference type="RefSeq" id="WP_035189915.1">
    <property type="nucleotide sequence ID" value="NZ_JABBFU010000067.1"/>
</dbReference>